<organism evidence="3 4">
    <name type="scientific">Triparma strigata</name>
    <dbReference type="NCBI Taxonomy" id="1606541"/>
    <lineage>
        <taxon>Eukaryota</taxon>
        <taxon>Sar</taxon>
        <taxon>Stramenopiles</taxon>
        <taxon>Ochrophyta</taxon>
        <taxon>Bolidophyceae</taxon>
        <taxon>Parmales</taxon>
        <taxon>Triparmaceae</taxon>
        <taxon>Triparma</taxon>
    </lineage>
</organism>
<keyword evidence="4" id="KW-1185">Reference proteome</keyword>
<evidence type="ECO:0000313" key="4">
    <source>
        <dbReference type="Proteomes" id="UP001165085"/>
    </source>
</evidence>
<dbReference type="EMBL" id="BRXY01000331">
    <property type="protein sequence ID" value="GMH87588.1"/>
    <property type="molecule type" value="Genomic_DNA"/>
</dbReference>
<evidence type="ECO:0000256" key="2">
    <source>
        <dbReference type="SAM" id="MobiDB-lite"/>
    </source>
</evidence>
<dbReference type="Proteomes" id="UP001165085">
    <property type="component" value="Unassembled WGS sequence"/>
</dbReference>
<dbReference type="PANTHER" id="PTHR37028:SF4">
    <property type="entry name" value="ALMS MOTIF DOMAIN-CONTAINING PROTEIN"/>
    <property type="match status" value="1"/>
</dbReference>
<feature type="region of interest" description="Disordered" evidence="2">
    <location>
        <begin position="748"/>
        <end position="768"/>
    </location>
</feature>
<comment type="caution">
    <text evidence="3">The sequence shown here is derived from an EMBL/GenBank/DDBJ whole genome shotgun (WGS) entry which is preliminary data.</text>
</comment>
<feature type="region of interest" description="Disordered" evidence="2">
    <location>
        <begin position="284"/>
        <end position="319"/>
    </location>
</feature>
<evidence type="ECO:0000256" key="1">
    <source>
        <dbReference type="SAM" id="Coils"/>
    </source>
</evidence>
<dbReference type="AlphaFoldDB" id="A0A9W7EQ97"/>
<feature type="compositionally biased region" description="Basic and acidic residues" evidence="2">
    <location>
        <begin position="284"/>
        <end position="303"/>
    </location>
</feature>
<feature type="region of interest" description="Disordered" evidence="2">
    <location>
        <begin position="172"/>
        <end position="230"/>
    </location>
</feature>
<name>A0A9W7EQ97_9STRA</name>
<dbReference type="PANTHER" id="PTHR37028">
    <property type="entry name" value="UNNAMED PRODUCT-RELATED"/>
    <property type="match status" value="1"/>
</dbReference>
<keyword evidence="1" id="KW-0175">Coiled coil</keyword>
<feature type="compositionally biased region" description="Polar residues" evidence="2">
    <location>
        <begin position="185"/>
        <end position="204"/>
    </location>
</feature>
<sequence>MAISSLVEKLQRGEITKAEMFAKLAELKGGASAPPAAPPSANHRIESVTVNAPMPTPVPPPPPSASLVMETPDKAVVSDIDMKMASDLLSPNPGEEQVLSSPDRRQIIQRLLAEKRRVRDAAIDSATKFTAHVSDAMNKASDMVDAANSSSGNNNNNNEELGQTLSMNDLETGEDRENETPNPNPYQDNLRNHMMKSSGNSSAKSKMKPKKTVTMPRRDSKPTTLAQEPSFMNRRASVEMKDRQMRAVKEEMMSECTFSPNIKSLPSSYGKPKGVDESFEERAARWAQTKEDKLSRSKQRAQDTELEDCTFNPELSGMEGRANMLGSAQRVRRDSGTPGAVSEQETVQRLYYVETKRLEERRNREALEHKRKEEEEFKKSCTFRPDLSAQVTTHGDELLQQVTSKYLTSSTAAVERRQLVLAHPDLASPGPGEYTEDREPEGMGLSKNFDPLMLGFSGTGLRMGGGGSTATKSWSFAPKTNEVDKKYQKVREYLKEDVVERLNKLARPEHKFAMSKAAAEEAEEEGLRSSQRSRDVARKDFHEFLSRQNALEIKRKEHKANLTAAETPNFNPKISKKSSEIHDQNNRGTFLQRVERNESKRETLLNRLSAQAKSIPVECTFQPSILRKSSDMPQRTPRDMSLGDAEEREIKTRALRIKVESEELSRFSFRPTMNTTYQTIANKQAQGTIKVVDEPNTYMKRLKEANDKKDARMQKIKKELEQKEMEGCTFTPQTVDCPSYVKRIAHSMQISRKHRDRFSQKQEMPSWK</sequence>
<feature type="coiled-coil region" evidence="1">
    <location>
        <begin position="699"/>
        <end position="726"/>
    </location>
</feature>
<dbReference type="OrthoDB" id="195419at2759"/>
<protein>
    <submittedName>
        <fullName evidence="3">Uncharacterized protein</fullName>
    </submittedName>
</protein>
<feature type="region of interest" description="Disordered" evidence="2">
    <location>
        <begin position="516"/>
        <end position="535"/>
    </location>
</feature>
<gene>
    <name evidence="3" type="ORF">TrST_g5982</name>
</gene>
<evidence type="ECO:0000313" key="3">
    <source>
        <dbReference type="EMBL" id="GMH87588.1"/>
    </source>
</evidence>
<proteinExistence type="predicted"/>
<reference evidence="4" key="1">
    <citation type="journal article" date="2023" name="Commun. Biol.">
        <title>Genome analysis of Parmales, the sister group of diatoms, reveals the evolutionary specialization of diatoms from phago-mixotrophs to photoautotrophs.</title>
        <authorList>
            <person name="Ban H."/>
            <person name="Sato S."/>
            <person name="Yoshikawa S."/>
            <person name="Yamada K."/>
            <person name="Nakamura Y."/>
            <person name="Ichinomiya M."/>
            <person name="Sato N."/>
            <person name="Blanc-Mathieu R."/>
            <person name="Endo H."/>
            <person name="Kuwata A."/>
            <person name="Ogata H."/>
        </authorList>
    </citation>
    <scope>NUCLEOTIDE SEQUENCE [LARGE SCALE GENOMIC DNA]</scope>
    <source>
        <strain evidence="4">NIES 3701</strain>
    </source>
</reference>
<accession>A0A9W7EQ97</accession>